<dbReference type="Pfam" id="PF00069">
    <property type="entry name" value="Pkinase"/>
    <property type="match status" value="1"/>
</dbReference>
<protein>
    <submittedName>
        <fullName evidence="5">Serine/threonine protein kinase</fullName>
    </submittedName>
</protein>
<dbReference type="RefSeq" id="WP_111266482.1">
    <property type="nucleotide sequence ID" value="NZ_CP029843.1"/>
</dbReference>
<proteinExistence type="predicted"/>
<dbReference type="Gene3D" id="3.30.200.20">
    <property type="entry name" value="Phosphorylase Kinase, domain 1"/>
    <property type="match status" value="1"/>
</dbReference>
<dbReference type="PROSITE" id="PS00108">
    <property type="entry name" value="PROTEIN_KINASE_ST"/>
    <property type="match status" value="1"/>
</dbReference>
<organism evidence="5 6">
    <name type="scientific">Marilutibacter maris</name>
    <dbReference type="NCBI Taxonomy" id="1605891"/>
    <lineage>
        <taxon>Bacteria</taxon>
        <taxon>Pseudomonadati</taxon>
        <taxon>Pseudomonadota</taxon>
        <taxon>Gammaproteobacteria</taxon>
        <taxon>Lysobacterales</taxon>
        <taxon>Lysobacteraceae</taxon>
        <taxon>Marilutibacter</taxon>
    </lineage>
</organism>
<dbReference type="OrthoDB" id="9801841at2"/>
<keyword evidence="5" id="KW-0418">Kinase</keyword>
<dbReference type="EMBL" id="CP029843">
    <property type="protein sequence ID" value="AWV07373.1"/>
    <property type="molecule type" value="Genomic_DNA"/>
</dbReference>
<keyword evidence="6" id="KW-1185">Reference proteome</keyword>
<dbReference type="Pfam" id="PF13424">
    <property type="entry name" value="TPR_12"/>
    <property type="match status" value="3"/>
</dbReference>
<keyword evidence="5" id="KW-0808">Transferase</keyword>
<dbReference type="Pfam" id="PF13374">
    <property type="entry name" value="TPR_10"/>
    <property type="match status" value="2"/>
</dbReference>
<feature type="repeat" description="TPR" evidence="3">
    <location>
        <begin position="875"/>
        <end position="908"/>
    </location>
</feature>
<evidence type="ECO:0000256" key="1">
    <source>
        <dbReference type="ARBA" id="ARBA00022737"/>
    </source>
</evidence>
<dbReference type="CDD" id="cd14014">
    <property type="entry name" value="STKc_PknB_like"/>
    <property type="match status" value="1"/>
</dbReference>
<sequence>MNDRDPRSGEAPPPDPRLLRIDALFEQALDLEPAARTALLDRETADDPSLRAEVEALLELAASEAPQLQPDAVREGPLLRAWADAHPQAPADEDVSGRQLGQWQLLQPLGHGGMGTVYLARRADAEFQQLGALKRLHMTLGSREFLHRFAQERQILASLNHPGIARLLDGGRDEDGHPFLVMEYVEGEPLDRYCDTRRLDIGRRLDLFVRICETVAHAHRHLIVHRDIKPSNIVVTRDGEVKLLDFGIAKVLGDADAPLQPMTRTAMRMFTPEYAAPEQVAGGTATTATDVYQLGLLLYELLCGQRAQDAGSGSAAALERAVCEIEPPRPSQRVDADAAAARAATAASLRRRLRGDLDNIVSKALRKAPERRYQSALALAEDIGRWHRRRPVQARPEGFGYRGWKFVRRHPFGIAASTAMLALLVAYAVTVTRQANAIAHERDRAQAEAIKAQQVQALVLQLFEGADPTLSGGNQLTARELLDRGWQGIERELGAQPEVRAELLDTVGEAYRQLGEYDRARPLLDSAIETTAALATSRPLLHARAQRSRGRLCIDEGDYDCADALLLQALATYRAGVAGPDTDVARTLEELGRSRFHASDLAAAERYHRDALAMWRQLHGEEHADVATSLDNLGTVLRHQGDYAAAEPLLSEALALRRRLLPKTHPYLARSLSNLAATRVNLGEYDSAEALYREALALMRQSRGARHPLVALVMNNMARLLQAKRDFEGAEAMLRQALEIRRETMGERHPEVAMNLNDLGLALAESGDPAAAEQYYRQALDAYPADHPWRSATVFNLGMLAEKRGDLAAAERHYRDALERQRIDYGEDHERVGIDLNRIGIVLHRQGRMDEAERSIRQALTIFRKRLPADHPRLALVLVPLGELLTDRGRNDEAVVLLEEALKLRRDAFGDDDARTVAAAQALRQARERRDQ</sequence>
<dbReference type="PROSITE" id="PS50005">
    <property type="entry name" value="TPR"/>
    <property type="match status" value="4"/>
</dbReference>
<keyword evidence="2 3" id="KW-0802">TPR repeat</keyword>
<dbReference type="Gene3D" id="1.25.40.10">
    <property type="entry name" value="Tetratricopeptide repeat domain"/>
    <property type="match status" value="3"/>
</dbReference>
<accession>A0A2U9T4D8</accession>
<dbReference type="AlphaFoldDB" id="A0A2U9T4D8"/>
<name>A0A2U9T4D8_9GAMM</name>
<gene>
    <name evidence="5" type="ORF">C9I47_1678</name>
</gene>
<dbReference type="Proteomes" id="UP000249447">
    <property type="component" value="Chromosome"/>
</dbReference>
<dbReference type="SMART" id="SM00028">
    <property type="entry name" value="TPR"/>
    <property type="match status" value="9"/>
</dbReference>
<dbReference type="InterPro" id="IPR019734">
    <property type="entry name" value="TPR_rpt"/>
</dbReference>
<dbReference type="PROSITE" id="PS50011">
    <property type="entry name" value="PROTEIN_KINASE_DOM"/>
    <property type="match status" value="1"/>
</dbReference>
<dbReference type="InterPro" id="IPR011009">
    <property type="entry name" value="Kinase-like_dom_sf"/>
</dbReference>
<evidence type="ECO:0000256" key="2">
    <source>
        <dbReference type="ARBA" id="ARBA00022803"/>
    </source>
</evidence>
<dbReference type="InterPro" id="IPR000719">
    <property type="entry name" value="Prot_kinase_dom"/>
</dbReference>
<keyword evidence="1" id="KW-0677">Repeat</keyword>
<feature type="repeat" description="TPR" evidence="3">
    <location>
        <begin position="669"/>
        <end position="702"/>
    </location>
</feature>
<dbReference type="PANTHER" id="PTHR45641:SF19">
    <property type="entry name" value="NEPHROCYSTIN-3"/>
    <property type="match status" value="1"/>
</dbReference>
<dbReference type="SMART" id="SM00220">
    <property type="entry name" value="S_TKc"/>
    <property type="match status" value="1"/>
</dbReference>
<dbReference type="GO" id="GO:0004674">
    <property type="term" value="F:protein serine/threonine kinase activity"/>
    <property type="evidence" value="ECO:0007669"/>
    <property type="project" value="UniProtKB-KW"/>
</dbReference>
<evidence type="ECO:0000256" key="3">
    <source>
        <dbReference type="PROSITE-ProRule" id="PRU00339"/>
    </source>
</evidence>
<reference evidence="5 6" key="1">
    <citation type="submission" date="2018-05" db="EMBL/GenBank/DDBJ databases">
        <title>The complete genome of Lysobacter maris HZ9B, a marine bacterium antagonistic against terrestrial plant pathogens.</title>
        <authorList>
            <person name="Zhang X.-Q."/>
        </authorList>
    </citation>
    <scope>NUCLEOTIDE SEQUENCE [LARGE SCALE GENOMIC DNA]</scope>
    <source>
        <strain evidence="5 6">HZ9B</strain>
    </source>
</reference>
<feature type="repeat" description="TPR" evidence="3">
    <location>
        <begin position="501"/>
        <end position="534"/>
    </location>
</feature>
<feature type="domain" description="Protein kinase" evidence="4">
    <location>
        <begin position="103"/>
        <end position="390"/>
    </location>
</feature>
<dbReference type="GO" id="GO:0005524">
    <property type="term" value="F:ATP binding"/>
    <property type="evidence" value="ECO:0007669"/>
    <property type="project" value="InterPro"/>
</dbReference>
<keyword evidence="5" id="KW-0723">Serine/threonine-protein kinase</keyword>
<evidence type="ECO:0000259" key="4">
    <source>
        <dbReference type="PROSITE" id="PS50011"/>
    </source>
</evidence>
<evidence type="ECO:0000313" key="6">
    <source>
        <dbReference type="Proteomes" id="UP000249447"/>
    </source>
</evidence>
<dbReference type="SUPFAM" id="SSF56112">
    <property type="entry name" value="Protein kinase-like (PK-like)"/>
    <property type="match status" value="1"/>
</dbReference>
<dbReference type="PANTHER" id="PTHR45641">
    <property type="entry name" value="TETRATRICOPEPTIDE REPEAT PROTEIN (AFU_ORTHOLOGUE AFUA_6G03870)"/>
    <property type="match status" value="1"/>
</dbReference>
<dbReference type="Pfam" id="PF13432">
    <property type="entry name" value="TPR_16"/>
    <property type="match status" value="1"/>
</dbReference>
<dbReference type="KEGG" id="lmb:C9I47_1678"/>
<dbReference type="InterPro" id="IPR011990">
    <property type="entry name" value="TPR-like_helical_dom_sf"/>
</dbReference>
<dbReference type="Gene3D" id="1.10.510.10">
    <property type="entry name" value="Transferase(Phosphotransferase) domain 1"/>
    <property type="match status" value="1"/>
</dbReference>
<feature type="repeat" description="TPR" evidence="3">
    <location>
        <begin position="753"/>
        <end position="786"/>
    </location>
</feature>
<evidence type="ECO:0000313" key="5">
    <source>
        <dbReference type="EMBL" id="AWV07373.1"/>
    </source>
</evidence>
<dbReference type="SUPFAM" id="SSF48452">
    <property type="entry name" value="TPR-like"/>
    <property type="match status" value="3"/>
</dbReference>
<dbReference type="InterPro" id="IPR008271">
    <property type="entry name" value="Ser/Thr_kinase_AS"/>
</dbReference>